<comment type="caution">
    <text evidence="6">The sequence shown here is derived from an EMBL/GenBank/DDBJ whole genome shotgun (WGS) entry which is preliminary data.</text>
</comment>
<dbReference type="InterPro" id="IPR006558">
    <property type="entry name" value="LamG-like"/>
</dbReference>
<dbReference type="GO" id="GO:0005975">
    <property type="term" value="P:carbohydrate metabolic process"/>
    <property type="evidence" value="ECO:0007669"/>
    <property type="project" value="UniProtKB-ARBA"/>
</dbReference>
<keyword evidence="3" id="KW-1015">Disulfide bond</keyword>
<dbReference type="OrthoDB" id="2582440at2"/>
<feature type="domain" description="HYR" evidence="5">
    <location>
        <begin position="495"/>
        <end position="583"/>
    </location>
</feature>
<evidence type="ECO:0000259" key="5">
    <source>
        <dbReference type="PROSITE" id="PS50825"/>
    </source>
</evidence>
<organism evidence="6 7">
    <name type="scientific">Gillisia mitskevichiae</name>
    <dbReference type="NCBI Taxonomy" id="270921"/>
    <lineage>
        <taxon>Bacteria</taxon>
        <taxon>Pseudomonadati</taxon>
        <taxon>Bacteroidota</taxon>
        <taxon>Flavobacteriia</taxon>
        <taxon>Flavobacteriales</taxon>
        <taxon>Flavobacteriaceae</taxon>
        <taxon>Gillisia</taxon>
    </lineage>
</organism>
<dbReference type="SUPFAM" id="SSF49899">
    <property type="entry name" value="Concanavalin A-like lectins/glucanases"/>
    <property type="match status" value="1"/>
</dbReference>
<feature type="compositionally biased region" description="Acidic residues" evidence="4">
    <location>
        <begin position="2065"/>
        <end position="2083"/>
    </location>
</feature>
<evidence type="ECO:0000256" key="4">
    <source>
        <dbReference type="SAM" id="MobiDB-lite"/>
    </source>
</evidence>
<dbReference type="Pfam" id="PF18962">
    <property type="entry name" value="Por_Secre_tail"/>
    <property type="match status" value="1"/>
</dbReference>
<feature type="region of interest" description="Disordered" evidence="4">
    <location>
        <begin position="2061"/>
        <end position="2106"/>
    </location>
</feature>
<dbReference type="PANTHER" id="PTHR24273:SF32">
    <property type="entry name" value="HYALIN"/>
    <property type="match status" value="1"/>
</dbReference>
<dbReference type="InterPro" id="IPR003410">
    <property type="entry name" value="HYR_dom"/>
</dbReference>
<accession>A0A495P0X9</accession>
<dbReference type="EMBL" id="RBLG01000005">
    <property type="protein sequence ID" value="RKS43450.1"/>
    <property type="molecule type" value="Genomic_DNA"/>
</dbReference>
<name>A0A495P0X9_9FLAO</name>
<proteinExistence type="predicted"/>
<dbReference type="NCBIfam" id="TIGR04183">
    <property type="entry name" value="Por_Secre_tail"/>
    <property type="match status" value="1"/>
</dbReference>
<dbReference type="Gene3D" id="2.60.120.200">
    <property type="match status" value="1"/>
</dbReference>
<dbReference type="RefSeq" id="WP_121346790.1">
    <property type="nucleotide sequence ID" value="NZ_RBLG01000005.1"/>
</dbReference>
<evidence type="ECO:0000256" key="2">
    <source>
        <dbReference type="ARBA" id="ARBA00022737"/>
    </source>
</evidence>
<sequence>MGKITLLVRINILILMILCSTNSLLASEKSDLDKFSSTSENVCYMFFESKEIEPLGLNNSLIESFTASSYKTEEVNKSMVLAKPSITLSAIPVICKGTSNAILSYTATTNNPNKYSIIFDQSAKNVGFSDVSKDHSFPTGAGSLNINVPTNAPFGTYEATFYTSSSSNSSDKSDPYRIKIIIGDNDNPTITTLAAINVNADSGTCTYASSQLTKPSAADNCSIASVIASPTSLVLGANTVTWTVTDGAGRKATSSQTVTVVDSQDPTITTLAAINVNADSGTCTYASSQLTKPSAADNCSIASVIASPTSLVLGANTVTWTVTDAAGRKATSSQSVTVVDAQDPTITTLAAINVNADSGTCTYASSQLTKPSAADNCSIASVIASPTSLVLGANTVTWTVTDAAGRKATSSQSVTVVDAQDPTITTLAAINVNADSGTCTYASSQLTKPSAADNCSIASVIASPTSLVLGANTVTWTVTDGAGRKATSTQTVTVVDAQDPTINCVGDKIKTADIGKCYYTVIGTEFDPTATADNCGITLLSNDFNENSTLAGAQIPNGTTIIWTITDPSENTETCSFTVTVNDTQIPTLPTLPDIIAQCSITVTPPTTIDNCKETVIGTTGVDLTFTESGSIFWIFTDDSGNSTPAIEQKILINDTEAPEPELQNLPVQTINGCEISSLSDLSRPKALDNCDGIILGTLSPDFIFPYSFYGNRTITWNYIDSSGNTTTQNQEIKLVPVNINGGNITGTFQGSEFSDRVDISACGSSISILLKLVNQRGTILNWEKFAENDGAWENVSNNTSQLNVSFVQGQLESTFYRVLIKEGTCREYSKTFYVRALPAATAPSIESLDEDDSYCLNETIHLRAKTNYLATQPASVDSQTNFDGGQLNPNNPDSWLIDGSTGGYSCGGNNSKARNWSCTNDGHDFGDILYSSQAGKFAVAQGDYNDNKYKGESPSTIESPILDLTDAKFASVNFDQAYYFVNNDYANIEVSTDAGATYKPLKIIHAVGSGVKKWYTAGTAESVNGSSATRYNFSTDNTSISLNDYIGESRVRIKWSFKGTSDNSIWAMDNLFINKEILVPTDVEWTIGIGDPNEKPIKNDGTTETNVDLPANVPGHHEYGATALIAGCRTYSEDGTGLIDVYVSHAYAGEDIINNNEQCGQNTVQLNAYDNMLSANENAAKGSFELPENCVGCDDSGTNEIGTWSYMKEGNSPSCGETPRFSDVNSANSTFTADAGTYILTWTVNGCSDTVKVIITSCNTVDFDGTDDYIEFGQNHNLQGDFSLEMWVKPESTTGTQTLFSKRDGNYDGNAKGYDLKISNSGEVSFNWDKSGSISSSPYKINTNRWYHIALTHSASGEYKLYIDGVYLKLLGGGSPSENEFKAIMGAMDTKKLNKPLNFYNGWIDEVRIWNVALTSDQLHQMMNQKIIPSPTKNGNVQGEIIPKDIPNILWSNLSGYYQMESVSCGYLKSSANPIIDGELVNITSAQPQTAPIPYISVNDGDWNSSITWAQPSVWDIPNSSGIGKDILDVDPAHPSNYRSPIDWNIVKIMNNNSIKSGSRDITLLGLLSESGKLTMEGVINTSTGTGTGQGLWITHYLSLNGIIDLEGDSQLVQKRYTPSQTYESIYEENSEGYIERDQQGTASSYNYNYWSSPVVPLGNASNSTYTVASVLMDGTISAIPRNIDFGQGVTYADGKAANPRKISNYWIYKFRGKADEYSDYEHIGSTGILNVGEGYTMKGTSGVAAISDRQNYVFKGKPNNGDISLSVGKNQNYMLGNPYPSAIDANKFILDNLNASGGNNEKNIFNGALYFWDHFGGQTHTLREYVGGYATYNLIGGVKAIATDDRINSNTGAVTSNDNVPGQYIPVGQGFFINTVLDDDIGNITVDGGDVLFKNSQRAFVREETKISHFLSQEKTISNEKEATPDPKIRLDFNSPLGYQRQILVGANKNATNGYDLGYDAPLNDYNEEDFFWLINNYEYVIQGVNNFNPDQVLPIGVYISKAGEAKFEINKLENIPDKTNIYLKDLETKLYHDLRKSEFKIALEPGAYYERFQIVFEKKDDTPEETEEETETETEEESENENSGNTGEESEIDSGEETGSNTDEYKELNLYYISKDEEISILNPQLIDINRVEIYNVLGQIVHKYSEITNGKEIRLPVHENSTGVYLVKLYAENRIIVKRIILSN</sequence>
<keyword evidence="1" id="KW-0732">Signal</keyword>
<evidence type="ECO:0000256" key="3">
    <source>
        <dbReference type="ARBA" id="ARBA00023157"/>
    </source>
</evidence>
<gene>
    <name evidence="6" type="ORF">BC962_3007</name>
</gene>
<dbReference type="PANTHER" id="PTHR24273">
    <property type="entry name" value="FI04643P-RELATED"/>
    <property type="match status" value="1"/>
</dbReference>
<dbReference type="Pfam" id="PF02494">
    <property type="entry name" value="HYR"/>
    <property type="match status" value="1"/>
</dbReference>
<evidence type="ECO:0000313" key="7">
    <source>
        <dbReference type="Proteomes" id="UP000276282"/>
    </source>
</evidence>
<dbReference type="Proteomes" id="UP000276282">
    <property type="component" value="Unassembled WGS sequence"/>
</dbReference>
<dbReference type="Pfam" id="PF13385">
    <property type="entry name" value="Laminin_G_3"/>
    <property type="match status" value="1"/>
</dbReference>
<evidence type="ECO:0000256" key="1">
    <source>
        <dbReference type="ARBA" id="ARBA00022729"/>
    </source>
</evidence>
<reference evidence="6 7" key="1">
    <citation type="submission" date="2018-10" db="EMBL/GenBank/DDBJ databases">
        <title>Genomic Encyclopedia of Archaeal and Bacterial Type Strains, Phase II (KMG-II): from individual species to whole genera.</title>
        <authorList>
            <person name="Goeker M."/>
        </authorList>
    </citation>
    <scope>NUCLEOTIDE SEQUENCE [LARGE SCALE GENOMIC DNA]</scope>
    <source>
        <strain evidence="6 7">DSM 19839</strain>
    </source>
</reference>
<keyword evidence="7" id="KW-1185">Reference proteome</keyword>
<dbReference type="SMART" id="SM00560">
    <property type="entry name" value="LamGL"/>
    <property type="match status" value="1"/>
</dbReference>
<keyword evidence="2" id="KW-0677">Repeat</keyword>
<dbReference type="PROSITE" id="PS50825">
    <property type="entry name" value="HYR"/>
    <property type="match status" value="1"/>
</dbReference>
<protein>
    <submittedName>
        <fullName evidence="6">Putative secreted protein (Por secretion system target)</fullName>
    </submittedName>
</protein>
<dbReference type="InterPro" id="IPR026444">
    <property type="entry name" value="Secre_tail"/>
</dbReference>
<dbReference type="InterPro" id="IPR013320">
    <property type="entry name" value="ConA-like_dom_sf"/>
</dbReference>
<evidence type="ECO:0000313" key="6">
    <source>
        <dbReference type="EMBL" id="RKS43450.1"/>
    </source>
</evidence>
<dbReference type="GO" id="GO:0004553">
    <property type="term" value="F:hydrolase activity, hydrolyzing O-glycosyl compounds"/>
    <property type="evidence" value="ECO:0007669"/>
    <property type="project" value="UniProtKB-ARBA"/>
</dbReference>